<keyword evidence="6 11" id="KW-0067">ATP-binding</keyword>
<evidence type="ECO:0000256" key="7">
    <source>
        <dbReference type="ARBA" id="ARBA00023193"/>
    </source>
</evidence>
<keyword evidence="4 11" id="KW-0547">Nucleotide-binding</keyword>
<dbReference type="SMART" id="SM00220">
    <property type="entry name" value="S_TKc"/>
    <property type="match status" value="1"/>
</dbReference>
<dbReference type="GO" id="GO:0004694">
    <property type="term" value="F:eukaryotic translation initiation factor 2alpha kinase activity"/>
    <property type="evidence" value="ECO:0007669"/>
    <property type="project" value="TreeGrafter"/>
</dbReference>
<evidence type="ECO:0000256" key="2">
    <source>
        <dbReference type="ARBA" id="ARBA00022527"/>
    </source>
</evidence>
<dbReference type="PROSITE" id="PS00107">
    <property type="entry name" value="PROTEIN_KINASE_ATP"/>
    <property type="match status" value="1"/>
</dbReference>
<dbReference type="GO" id="GO:0005524">
    <property type="term" value="F:ATP binding"/>
    <property type="evidence" value="ECO:0007669"/>
    <property type="project" value="UniProtKB-UniRule"/>
</dbReference>
<dbReference type="Pfam" id="PF00069">
    <property type="entry name" value="Pkinase"/>
    <property type="match status" value="2"/>
</dbReference>
<dbReference type="InterPro" id="IPR008271">
    <property type="entry name" value="Ser/Thr_kinase_AS"/>
</dbReference>
<evidence type="ECO:0000256" key="10">
    <source>
        <dbReference type="ARBA" id="ARBA00048977"/>
    </source>
</evidence>
<dbReference type="InterPro" id="IPR011009">
    <property type="entry name" value="Kinase-like_dom_sf"/>
</dbReference>
<dbReference type="Gene3D" id="3.30.200.20">
    <property type="entry name" value="Phosphorylase Kinase, domain 1"/>
    <property type="match status" value="1"/>
</dbReference>
<dbReference type="PROSITE" id="PS00108">
    <property type="entry name" value="PROTEIN_KINASE_ST"/>
    <property type="match status" value="1"/>
</dbReference>
<evidence type="ECO:0000256" key="3">
    <source>
        <dbReference type="ARBA" id="ARBA00022679"/>
    </source>
</evidence>
<evidence type="ECO:0000313" key="14">
    <source>
        <dbReference type="EMBL" id="KAK8757357.1"/>
    </source>
</evidence>
<dbReference type="EMBL" id="JARKHS020035285">
    <property type="protein sequence ID" value="KAK8757357.1"/>
    <property type="molecule type" value="Genomic_DNA"/>
</dbReference>
<accession>A0AAQ4D4G7</accession>
<evidence type="ECO:0000256" key="6">
    <source>
        <dbReference type="ARBA" id="ARBA00022840"/>
    </source>
</evidence>
<proteinExistence type="inferred from homology"/>
<evidence type="ECO:0000256" key="1">
    <source>
        <dbReference type="ARBA" id="ARBA00012513"/>
    </source>
</evidence>
<dbReference type="AlphaFoldDB" id="A0AAQ4D4G7"/>
<dbReference type="PROSITE" id="PS50011">
    <property type="entry name" value="PROTEIN_KINASE_DOM"/>
    <property type="match status" value="1"/>
</dbReference>
<name>A0AAQ4D4G7_AMBAM</name>
<comment type="catalytic activity">
    <reaction evidence="10">
        <text>L-seryl-[protein] + ATP = O-phospho-L-seryl-[protein] + ADP + H(+)</text>
        <dbReference type="Rhea" id="RHEA:17989"/>
        <dbReference type="Rhea" id="RHEA-COMP:9863"/>
        <dbReference type="Rhea" id="RHEA-COMP:11604"/>
        <dbReference type="ChEBI" id="CHEBI:15378"/>
        <dbReference type="ChEBI" id="CHEBI:29999"/>
        <dbReference type="ChEBI" id="CHEBI:30616"/>
        <dbReference type="ChEBI" id="CHEBI:83421"/>
        <dbReference type="ChEBI" id="CHEBI:456216"/>
        <dbReference type="EC" id="2.7.11.1"/>
    </reaction>
    <physiologicalReaction direction="left-to-right" evidence="10">
        <dbReference type="Rhea" id="RHEA:17990"/>
    </physiologicalReaction>
</comment>
<evidence type="ECO:0000256" key="4">
    <source>
        <dbReference type="ARBA" id="ARBA00022741"/>
    </source>
</evidence>
<keyword evidence="5" id="KW-0418">Kinase</keyword>
<dbReference type="PANTHER" id="PTHR11042:SF160">
    <property type="entry name" value="EUKARYOTIC TRANSLATION INITIATION FACTOR 2-ALPHA KINASE 1"/>
    <property type="match status" value="1"/>
</dbReference>
<comment type="catalytic activity">
    <reaction evidence="9">
        <text>L-threonyl-[protein] + ATP = O-phospho-L-threonyl-[protein] + ADP + H(+)</text>
        <dbReference type="Rhea" id="RHEA:46608"/>
        <dbReference type="Rhea" id="RHEA-COMP:11060"/>
        <dbReference type="Rhea" id="RHEA-COMP:11605"/>
        <dbReference type="ChEBI" id="CHEBI:15378"/>
        <dbReference type="ChEBI" id="CHEBI:30013"/>
        <dbReference type="ChEBI" id="CHEBI:30616"/>
        <dbReference type="ChEBI" id="CHEBI:61977"/>
        <dbReference type="ChEBI" id="CHEBI:456216"/>
        <dbReference type="EC" id="2.7.11.1"/>
    </reaction>
    <physiologicalReaction direction="left-to-right" evidence="9">
        <dbReference type="Rhea" id="RHEA:46609"/>
    </physiologicalReaction>
</comment>
<evidence type="ECO:0000256" key="11">
    <source>
        <dbReference type="PROSITE-ProRule" id="PRU10141"/>
    </source>
</evidence>
<sequence length="514" mass="56406">MAYDRSWDPSLIRGMNDMHVGGDGFSFEAKGPHDCGPSAWGLYPRNSSQGSLMAANQLENRSSTPPPSHSREVNVLHIVEALLSFTRVITISLLGYLHAGSFQSNDRPVALPGAQSDLTPRTGQAEKLYRRDFIQERRLGKGGFGTCYKVKEKVDNKVYAVKKIMFLFSCGYADKSLKEALYLSWFSHPNIVSYKSAWIEKGTDSSATGTSESRDDNSGSDDGSGYNACLGPGDSLCFGCKAALGGSAKENIGCVLYIQMELCQQNLSEWLEKRNQQLAELKVEVSGNSDAFSKVMDIMKQVLKAVDYVHSKGYIHRDIKPQNILIDKEGSLVKLGDFGLATWSKQSGPSGHSLGTSGSGHSQGVGTSLYAAPEQLGQEGQQERASYDNKVDIYSLGVVLAELLCSISTDCERYKELTKLRNGTLPTELETYSQHVKSAILAICNSDPTKRPSAKKLLDSTLFVDKDKFPHVFKGDFIYVRKPARFRSTESPVPQELKSDKPLHTAATRQPAPQ</sequence>
<keyword evidence="2" id="KW-0723">Serine/threonine-protein kinase</keyword>
<evidence type="ECO:0000259" key="13">
    <source>
        <dbReference type="PROSITE" id="PS50011"/>
    </source>
</evidence>
<organism evidence="14 15">
    <name type="scientific">Amblyomma americanum</name>
    <name type="common">Lone star tick</name>
    <dbReference type="NCBI Taxonomy" id="6943"/>
    <lineage>
        <taxon>Eukaryota</taxon>
        <taxon>Metazoa</taxon>
        <taxon>Ecdysozoa</taxon>
        <taxon>Arthropoda</taxon>
        <taxon>Chelicerata</taxon>
        <taxon>Arachnida</taxon>
        <taxon>Acari</taxon>
        <taxon>Parasitiformes</taxon>
        <taxon>Ixodida</taxon>
        <taxon>Ixodoidea</taxon>
        <taxon>Ixodidae</taxon>
        <taxon>Amblyomminae</taxon>
        <taxon>Amblyomma</taxon>
    </lineage>
</organism>
<dbReference type="GO" id="GO:0017148">
    <property type="term" value="P:negative regulation of translation"/>
    <property type="evidence" value="ECO:0007669"/>
    <property type="project" value="UniProtKB-KW"/>
</dbReference>
<gene>
    <name evidence="14" type="ORF">V5799_005003</name>
</gene>
<feature type="domain" description="Protein kinase" evidence="13">
    <location>
        <begin position="133"/>
        <end position="463"/>
    </location>
</feature>
<evidence type="ECO:0000256" key="8">
    <source>
        <dbReference type="ARBA" id="ARBA00037982"/>
    </source>
</evidence>
<feature type="region of interest" description="Disordered" evidence="12">
    <location>
        <begin position="487"/>
        <end position="514"/>
    </location>
</feature>
<comment type="caution">
    <text evidence="14">The sequence shown here is derived from an EMBL/GenBank/DDBJ whole genome shotgun (WGS) entry which is preliminary data.</text>
</comment>
<evidence type="ECO:0000313" key="15">
    <source>
        <dbReference type="Proteomes" id="UP001321473"/>
    </source>
</evidence>
<dbReference type="CDD" id="cd13996">
    <property type="entry name" value="STKc_EIF2AK"/>
    <property type="match status" value="1"/>
</dbReference>
<dbReference type="InterPro" id="IPR000719">
    <property type="entry name" value="Prot_kinase_dom"/>
</dbReference>
<dbReference type="Gene3D" id="1.10.510.10">
    <property type="entry name" value="Transferase(Phosphotransferase) domain 1"/>
    <property type="match status" value="1"/>
</dbReference>
<dbReference type="InterPro" id="IPR050339">
    <property type="entry name" value="CC_SR_Kinase"/>
</dbReference>
<protein>
    <recommendedName>
        <fullName evidence="1">non-specific serine/threonine protein kinase</fullName>
        <ecNumber evidence="1">2.7.11.1</ecNumber>
    </recommendedName>
</protein>
<comment type="similarity">
    <text evidence="8">Belongs to the protein kinase superfamily. Ser/Thr protein kinase family. GCN2 subfamily.</text>
</comment>
<feature type="binding site" evidence="11">
    <location>
        <position position="163"/>
    </location>
    <ligand>
        <name>ATP</name>
        <dbReference type="ChEBI" id="CHEBI:30616"/>
    </ligand>
</feature>
<dbReference type="Proteomes" id="UP001321473">
    <property type="component" value="Unassembled WGS sequence"/>
</dbReference>
<keyword evidence="3" id="KW-0808">Transferase</keyword>
<dbReference type="PANTHER" id="PTHR11042">
    <property type="entry name" value="EUKARYOTIC TRANSLATION INITIATION FACTOR 2-ALPHA KINASE EIF2-ALPHA KINASE -RELATED"/>
    <property type="match status" value="1"/>
</dbReference>
<evidence type="ECO:0000256" key="5">
    <source>
        <dbReference type="ARBA" id="ARBA00022777"/>
    </source>
</evidence>
<dbReference type="GO" id="GO:0005737">
    <property type="term" value="C:cytoplasm"/>
    <property type="evidence" value="ECO:0007669"/>
    <property type="project" value="TreeGrafter"/>
</dbReference>
<reference evidence="14 15" key="1">
    <citation type="journal article" date="2023" name="Arcadia Sci">
        <title>De novo assembly of a long-read Amblyomma americanum tick genome.</title>
        <authorList>
            <person name="Chou S."/>
            <person name="Poskanzer K.E."/>
            <person name="Rollins M."/>
            <person name="Thuy-Boun P.S."/>
        </authorList>
    </citation>
    <scope>NUCLEOTIDE SEQUENCE [LARGE SCALE GENOMIC DNA]</scope>
    <source>
        <strain evidence="14">F_SG_1</strain>
        <tissue evidence="14">Salivary glands</tissue>
    </source>
</reference>
<evidence type="ECO:0000256" key="9">
    <source>
        <dbReference type="ARBA" id="ARBA00048659"/>
    </source>
</evidence>
<evidence type="ECO:0000256" key="12">
    <source>
        <dbReference type="SAM" id="MobiDB-lite"/>
    </source>
</evidence>
<keyword evidence="7" id="KW-0652">Protein synthesis inhibitor</keyword>
<dbReference type="EC" id="2.7.11.1" evidence="1"/>
<keyword evidence="15" id="KW-1185">Reference proteome</keyword>
<dbReference type="SUPFAM" id="SSF56112">
    <property type="entry name" value="Protein kinase-like (PK-like)"/>
    <property type="match status" value="1"/>
</dbReference>
<dbReference type="InterPro" id="IPR017441">
    <property type="entry name" value="Protein_kinase_ATP_BS"/>
</dbReference>
<dbReference type="GO" id="GO:0005634">
    <property type="term" value="C:nucleus"/>
    <property type="evidence" value="ECO:0007669"/>
    <property type="project" value="TreeGrafter"/>
</dbReference>